<dbReference type="InterPro" id="IPR011051">
    <property type="entry name" value="RmlC_Cupin_sf"/>
</dbReference>
<proteinExistence type="predicted"/>
<dbReference type="EMBL" id="CP108318">
    <property type="protein sequence ID" value="WTW65726.1"/>
    <property type="molecule type" value="Genomic_DNA"/>
</dbReference>
<dbReference type="InterPro" id="IPR014710">
    <property type="entry name" value="RmlC-like_jellyroll"/>
</dbReference>
<name>A0AAU2VE35_9ACTN</name>
<dbReference type="SUPFAM" id="SSF51182">
    <property type="entry name" value="RmlC-like cupins"/>
    <property type="match status" value="1"/>
</dbReference>
<dbReference type="AlphaFoldDB" id="A0AAU2VE35"/>
<organism evidence="1">
    <name type="scientific">Streptomyces sp. NBC_00003</name>
    <dbReference type="NCBI Taxonomy" id="2903608"/>
    <lineage>
        <taxon>Bacteria</taxon>
        <taxon>Bacillati</taxon>
        <taxon>Actinomycetota</taxon>
        <taxon>Actinomycetes</taxon>
        <taxon>Kitasatosporales</taxon>
        <taxon>Streptomycetaceae</taxon>
        <taxon>Streptomyces</taxon>
    </lineage>
</organism>
<accession>A0AAU2VE35</accession>
<sequence>MEKFSLEAIARAQLKAARDAGAGRSASTVIGGHERVLRQTVMALTAGNTLGEHGLGGEATLLVWSGRIRLVAGADAWEGRDGDLLAVPATAHTVEALEDSAFLLTVAMT</sequence>
<protein>
    <submittedName>
        <fullName evidence="1">LuxR family transcriptional regulator</fullName>
    </submittedName>
</protein>
<gene>
    <name evidence="1" type="ORF">OG549_36640</name>
</gene>
<dbReference type="Gene3D" id="2.60.120.10">
    <property type="entry name" value="Jelly Rolls"/>
    <property type="match status" value="1"/>
</dbReference>
<evidence type="ECO:0000313" key="1">
    <source>
        <dbReference type="EMBL" id="WTW65726.1"/>
    </source>
</evidence>
<reference evidence="1" key="1">
    <citation type="submission" date="2022-10" db="EMBL/GenBank/DDBJ databases">
        <title>The complete genomes of actinobacterial strains from the NBC collection.</title>
        <authorList>
            <person name="Joergensen T.S."/>
            <person name="Alvarez Arevalo M."/>
            <person name="Sterndorff E.B."/>
            <person name="Faurdal D."/>
            <person name="Vuksanovic O."/>
            <person name="Mourched A.-S."/>
            <person name="Charusanti P."/>
            <person name="Shaw S."/>
            <person name="Blin K."/>
            <person name="Weber T."/>
        </authorList>
    </citation>
    <scope>NUCLEOTIDE SEQUENCE</scope>
    <source>
        <strain evidence="1">NBC_00003</strain>
    </source>
</reference>